<dbReference type="EMBL" id="JAASQL010000005">
    <property type="protein sequence ID" value="NIJ46247.1"/>
    <property type="molecule type" value="Genomic_DNA"/>
</dbReference>
<feature type="transmembrane region" description="Helical" evidence="9">
    <location>
        <begin position="84"/>
        <end position="107"/>
    </location>
</feature>
<keyword evidence="12" id="KW-1185">Reference proteome</keyword>
<keyword evidence="5 9" id="KW-0812">Transmembrane</keyword>
<dbReference type="Proteomes" id="UP000745859">
    <property type="component" value="Unassembled WGS sequence"/>
</dbReference>
<dbReference type="Pfam" id="PF04290">
    <property type="entry name" value="DctQ"/>
    <property type="match status" value="1"/>
</dbReference>
<evidence type="ECO:0000313" key="12">
    <source>
        <dbReference type="Proteomes" id="UP000745859"/>
    </source>
</evidence>
<keyword evidence="4" id="KW-0997">Cell inner membrane</keyword>
<dbReference type="PANTHER" id="PTHR35011">
    <property type="entry name" value="2,3-DIKETO-L-GULONATE TRAP TRANSPORTER SMALL PERMEASE PROTEIN YIAM"/>
    <property type="match status" value="1"/>
</dbReference>
<proteinExistence type="inferred from homology"/>
<feature type="transmembrane region" description="Helical" evidence="9">
    <location>
        <begin position="12"/>
        <end position="33"/>
    </location>
</feature>
<keyword evidence="7 9" id="KW-0472">Membrane</keyword>
<comment type="caution">
    <text evidence="11">The sequence shown here is derived from an EMBL/GenBank/DDBJ whole genome shotgun (WGS) entry which is preliminary data.</text>
</comment>
<keyword evidence="3" id="KW-1003">Cell membrane</keyword>
<comment type="similarity">
    <text evidence="8">Belongs to the TRAP transporter small permease family.</text>
</comment>
<feature type="domain" description="Tripartite ATP-independent periplasmic transporters DctQ component" evidence="10">
    <location>
        <begin position="24"/>
        <end position="151"/>
    </location>
</feature>
<dbReference type="RefSeq" id="WP_167189976.1">
    <property type="nucleotide sequence ID" value="NZ_JAASQL010000005.1"/>
</dbReference>
<evidence type="ECO:0000256" key="2">
    <source>
        <dbReference type="ARBA" id="ARBA00022448"/>
    </source>
</evidence>
<evidence type="ECO:0000256" key="7">
    <source>
        <dbReference type="ARBA" id="ARBA00023136"/>
    </source>
</evidence>
<evidence type="ECO:0000256" key="1">
    <source>
        <dbReference type="ARBA" id="ARBA00004429"/>
    </source>
</evidence>
<protein>
    <submittedName>
        <fullName evidence="11">TRAP-type C4-dicarboxylate transport system permease small subunit</fullName>
    </submittedName>
</protein>
<name>A0ABX0UGW0_9FLAO</name>
<dbReference type="InterPro" id="IPR007387">
    <property type="entry name" value="TRAP_DctQ"/>
</dbReference>
<organism evidence="11 12">
    <name type="scientific">Wenyingzhuangia heitensis</name>
    <dbReference type="NCBI Taxonomy" id="1487859"/>
    <lineage>
        <taxon>Bacteria</taxon>
        <taxon>Pseudomonadati</taxon>
        <taxon>Bacteroidota</taxon>
        <taxon>Flavobacteriia</taxon>
        <taxon>Flavobacteriales</taxon>
        <taxon>Flavobacteriaceae</taxon>
        <taxon>Wenyingzhuangia</taxon>
    </lineage>
</organism>
<feature type="transmembrane region" description="Helical" evidence="9">
    <location>
        <begin position="127"/>
        <end position="150"/>
    </location>
</feature>
<comment type="subcellular location">
    <subcellularLocation>
        <location evidence="1">Cell inner membrane</location>
        <topology evidence="1">Multi-pass membrane protein</topology>
    </subcellularLocation>
</comment>
<evidence type="ECO:0000256" key="6">
    <source>
        <dbReference type="ARBA" id="ARBA00022989"/>
    </source>
</evidence>
<evidence type="ECO:0000256" key="8">
    <source>
        <dbReference type="ARBA" id="ARBA00038436"/>
    </source>
</evidence>
<evidence type="ECO:0000259" key="10">
    <source>
        <dbReference type="Pfam" id="PF04290"/>
    </source>
</evidence>
<evidence type="ECO:0000256" key="3">
    <source>
        <dbReference type="ARBA" id="ARBA00022475"/>
    </source>
</evidence>
<evidence type="ECO:0000256" key="5">
    <source>
        <dbReference type="ARBA" id="ARBA00022692"/>
    </source>
</evidence>
<reference evidence="11 12" key="1">
    <citation type="submission" date="2020-03" db="EMBL/GenBank/DDBJ databases">
        <title>Genomic Encyclopedia of Type Strains, Phase IV (KMG-IV): sequencing the most valuable type-strain genomes for metagenomic binning, comparative biology and taxonomic classification.</title>
        <authorList>
            <person name="Goeker M."/>
        </authorList>
    </citation>
    <scope>NUCLEOTIDE SEQUENCE [LARGE SCALE GENOMIC DNA]</scope>
    <source>
        <strain evidence="11 12">DSM 101599</strain>
    </source>
</reference>
<accession>A0ABX0UGW0</accession>
<gene>
    <name evidence="11" type="ORF">FHR24_002731</name>
</gene>
<dbReference type="InterPro" id="IPR055348">
    <property type="entry name" value="DctQ"/>
</dbReference>
<evidence type="ECO:0000256" key="9">
    <source>
        <dbReference type="SAM" id="Phobius"/>
    </source>
</evidence>
<feature type="transmembrane region" description="Helical" evidence="9">
    <location>
        <begin position="45"/>
        <end position="63"/>
    </location>
</feature>
<sequence length="166" mass="18841">MEQLFKGIKKVLELLLIVIFIVLVVDVVWQVIARYAKISSGFTEELSRFLLIWLAVIATAYSRSYKGQMAIDYFYEKFSIKGKYILSLFIELSIMSFALAVMVFGGINLVNITLKLGQLSPSLGVPIGYVYSIVPVCGIIILFFSLYHIINYRRDHKEGISTNKIV</sequence>
<dbReference type="PANTHER" id="PTHR35011:SF2">
    <property type="entry name" value="2,3-DIKETO-L-GULONATE TRAP TRANSPORTER SMALL PERMEASE PROTEIN YIAM"/>
    <property type="match status" value="1"/>
</dbReference>
<keyword evidence="2" id="KW-0813">Transport</keyword>
<evidence type="ECO:0000313" key="11">
    <source>
        <dbReference type="EMBL" id="NIJ46247.1"/>
    </source>
</evidence>
<evidence type="ECO:0000256" key="4">
    <source>
        <dbReference type="ARBA" id="ARBA00022519"/>
    </source>
</evidence>
<keyword evidence="6 9" id="KW-1133">Transmembrane helix</keyword>